<dbReference type="PANTHER" id="PTHR38834">
    <property type="entry name" value="PERIPLASMIC SUBSTRATE BINDING PROTEIN FAMILY 3"/>
    <property type="match status" value="1"/>
</dbReference>
<dbReference type="InterPro" id="IPR001638">
    <property type="entry name" value="Solute-binding_3/MltF_N"/>
</dbReference>
<protein>
    <submittedName>
        <fullName evidence="3">Transporter substrate-binding domain-containing protein</fullName>
    </submittedName>
</protein>
<dbReference type="RefSeq" id="WP_171625198.1">
    <property type="nucleotide sequence ID" value="NZ_JABBPG010000002.1"/>
</dbReference>
<evidence type="ECO:0000256" key="1">
    <source>
        <dbReference type="SAM" id="SignalP"/>
    </source>
</evidence>
<evidence type="ECO:0000259" key="2">
    <source>
        <dbReference type="Pfam" id="PF00497"/>
    </source>
</evidence>
<dbReference type="PANTHER" id="PTHR38834:SF3">
    <property type="entry name" value="SOLUTE-BINDING PROTEIN FAMILY 3_N-TERMINAL DOMAIN-CONTAINING PROTEIN"/>
    <property type="match status" value="1"/>
</dbReference>
<dbReference type="SUPFAM" id="SSF53850">
    <property type="entry name" value="Periplasmic binding protein-like II"/>
    <property type="match status" value="1"/>
</dbReference>
<keyword evidence="1" id="KW-0732">Signal</keyword>
<evidence type="ECO:0000313" key="3">
    <source>
        <dbReference type="EMBL" id="NOU50121.1"/>
    </source>
</evidence>
<feature type="domain" description="Solute-binding protein family 3/N-terminal" evidence="2">
    <location>
        <begin position="23"/>
        <end position="165"/>
    </location>
</feature>
<evidence type="ECO:0000313" key="4">
    <source>
        <dbReference type="Proteomes" id="UP000586305"/>
    </source>
</evidence>
<gene>
    <name evidence="3" type="ORF">HG263_06150</name>
</gene>
<dbReference type="Proteomes" id="UP000586305">
    <property type="component" value="Unassembled WGS sequence"/>
</dbReference>
<dbReference type="EMBL" id="JABBPG010000002">
    <property type="protein sequence ID" value="NOU50121.1"/>
    <property type="molecule type" value="Genomic_DNA"/>
</dbReference>
<name>A0A849VEJ2_9GAMM</name>
<proteinExistence type="predicted"/>
<reference evidence="3 4" key="1">
    <citation type="submission" date="2020-04" db="EMBL/GenBank/DDBJ databases">
        <title>Pseudoalteromonas caenipelagi sp. nov., isolated from a tidal flat.</title>
        <authorList>
            <person name="Park S."/>
            <person name="Yoon J.-H."/>
        </authorList>
    </citation>
    <scope>NUCLEOTIDE SEQUENCE [LARGE SCALE GENOMIC DNA]</scope>
    <source>
        <strain evidence="3 4">JBTF-M23</strain>
    </source>
</reference>
<accession>A0A849VEJ2</accession>
<sequence length="231" mass="26800">MRLWLVVLSFVCFISEANSLNVMTEEFPDFQYTNKEGVLVGSAVEKIKAVLNKANIDYVLSVNQWSVSYNAAQRNPNSCIFSIARSDSREKLFDWLFPISSFSTSFYGLRDKSYNIKKLDDALNYKTAVIRQNFSHLYLKERGFEEDRHLIMISSFDNVFELLATRKGFIDLVILSDVQFEHKSKTERMTTLLEKKYTLPNSGAKLYFACNKELAPRTKNKIIEAYRALYQ</sequence>
<dbReference type="AlphaFoldDB" id="A0A849VEJ2"/>
<dbReference type="Gene3D" id="3.40.190.10">
    <property type="entry name" value="Periplasmic binding protein-like II"/>
    <property type="match status" value="2"/>
</dbReference>
<comment type="caution">
    <text evidence="3">The sequence shown here is derived from an EMBL/GenBank/DDBJ whole genome shotgun (WGS) entry which is preliminary data.</text>
</comment>
<keyword evidence="4" id="KW-1185">Reference proteome</keyword>
<feature type="signal peptide" evidence="1">
    <location>
        <begin position="1"/>
        <end position="19"/>
    </location>
</feature>
<organism evidence="3 4">
    <name type="scientific">Pseudoalteromonas caenipelagi</name>
    <dbReference type="NCBI Taxonomy" id="2726988"/>
    <lineage>
        <taxon>Bacteria</taxon>
        <taxon>Pseudomonadati</taxon>
        <taxon>Pseudomonadota</taxon>
        <taxon>Gammaproteobacteria</taxon>
        <taxon>Alteromonadales</taxon>
        <taxon>Pseudoalteromonadaceae</taxon>
        <taxon>Pseudoalteromonas</taxon>
    </lineage>
</organism>
<dbReference type="Pfam" id="PF00497">
    <property type="entry name" value="SBP_bac_3"/>
    <property type="match status" value="1"/>
</dbReference>
<feature type="chain" id="PRO_5032773608" evidence="1">
    <location>
        <begin position="20"/>
        <end position="231"/>
    </location>
</feature>